<dbReference type="Gene3D" id="3.40.50.300">
    <property type="entry name" value="P-loop containing nucleotide triphosphate hydrolases"/>
    <property type="match status" value="1"/>
</dbReference>
<dbReference type="SMART" id="SM00862">
    <property type="entry name" value="Trans_reg_C"/>
    <property type="match status" value="1"/>
</dbReference>
<dbReference type="PANTHER" id="PTHR35807:SF1">
    <property type="entry name" value="TRANSCRIPTIONAL REGULATOR REDD"/>
    <property type="match status" value="1"/>
</dbReference>
<keyword evidence="4" id="KW-0804">Transcription</keyword>
<evidence type="ECO:0000256" key="5">
    <source>
        <dbReference type="PROSITE-ProRule" id="PRU01091"/>
    </source>
</evidence>
<dbReference type="Pfam" id="PF03704">
    <property type="entry name" value="BTAD"/>
    <property type="match status" value="1"/>
</dbReference>
<evidence type="ECO:0000256" key="4">
    <source>
        <dbReference type="ARBA" id="ARBA00023163"/>
    </source>
</evidence>
<dbReference type="InterPro" id="IPR000792">
    <property type="entry name" value="Tscrpt_reg_LuxR_C"/>
</dbReference>
<dbReference type="InterPro" id="IPR011990">
    <property type="entry name" value="TPR-like_helical_dom_sf"/>
</dbReference>
<accession>A0ABT0XYN1</accession>
<dbReference type="InterPro" id="IPR027417">
    <property type="entry name" value="P-loop_NTPase"/>
</dbReference>
<dbReference type="InterPro" id="IPR003593">
    <property type="entry name" value="AAA+_ATPase"/>
</dbReference>
<dbReference type="SUPFAM" id="SSF52540">
    <property type="entry name" value="P-loop containing nucleoside triphosphate hydrolases"/>
    <property type="match status" value="1"/>
</dbReference>
<sequence length="1172" mass="126433">MQFQILGPVRARSGAADLDIGGRQQRLMLAFLLARAGSVVSVTELIDAIWDEEPPTSAVNVVHRHIGTLRRLFQPDLPVRATGRYLIRQAAGYQLHVTTETFDLLRFRALVAQAGSTDDPGRAVNLYTDALSLWQGRCAAGLEPNPRTHPVFLAIEAERSHTVRDAADIALRTGRVRMVLPALRQASGQDPLDEALQARLVLALAADGRQAEAFDLFQNVRRRLDEELGVDPGAELLDAYDRLLHQRAGSTSVARPVEAHQAPRATVSVPVMIGRDTELRTMIRLLTDAAAGTGSALLVRGTPGVGKSALLRAAAAEAAKRGFTVLSTAGVETERWFPFAALHLLLQSVSRHVEGLPDAHRLALRSAFGAGDDQPGAHRVAFAVLELLADAADRHPILLLCDDVQWFDTPSREVLSFVARRTRDHAILVVGAARPGSLEQHAAAGLPELHLEPLDRRAAADLLDTGAPGLASSTRALILERSAGNPLALVELPKAVRDADEDGHELPLTRRLEAAFAARTGVASPVCRTFLLVLAAEPTAPLDRLLDVSSRLAGSVVTVDVLHEAVDAGLVTVVKHRPEFRHPLMRSAIHESATVAERVAAHRALAVALHDEPERRLAHLVAATFGPDESLATRLEHFADDAQARGKVAAAVPALSQAAGLVTDGRRRTRILVRAAELSSDINDRGHARALLNRADLNVLGPTERARLLLVSDNAAFEPDEPRRRIHDMVHSASAAADDGARDVAENLLWRAAARCFFQDGDERTRARTARELDRWGAHPDSPLALAVRAYTEPYRHGADVLARLGRVTPDRKDGRVLHFLGTAAMVLGDFTDSARFLAPAAAVWRSQGRLGLLARALAGSWPRVYLGQLDEAHAEAEEGYLLAKESGVAFTLLGLTATAGLVAALRGDAEAASRRIGELRGSGLFPGMPFATVMAQQTDGLLALLDGRPAEAYDILSRVFDPADPHHHSVSRWLVAPDLADAAVAAHTVGQARKLLMGLPELARQLPSEMMTTADAYTSAVLATDDDAERLYESALVSLAPGCRLIRARLHLHQGRRLRGLQRYVDARELLRAARDEFDRLGARPWAETARTELRATGEASSSRNPTMGEQLSAQQMQITMMAAQGLNNEEIADRLFISHRTVATHLSHICAQLGVTDPVQLAGALAGGRP</sequence>
<dbReference type="PROSITE" id="PS50043">
    <property type="entry name" value="HTH_LUXR_2"/>
    <property type="match status" value="1"/>
</dbReference>
<dbReference type="Proteomes" id="UP001523216">
    <property type="component" value="Unassembled WGS sequence"/>
</dbReference>
<dbReference type="Pfam" id="PF13191">
    <property type="entry name" value="AAA_16"/>
    <property type="match status" value="1"/>
</dbReference>
<organism evidence="8 9">
    <name type="scientific">Paractinoplanes hotanensis</name>
    <dbReference type="NCBI Taxonomy" id="2906497"/>
    <lineage>
        <taxon>Bacteria</taxon>
        <taxon>Bacillati</taxon>
        <taxon>Actinomycetota</taxon>
        <taxon>Actinomycetes</taxon>
        <taxon>Micromonosporales</taxon>
        <taxon>Micromonosporaceae</taxon>
        <taxon>Paractinoplanes</taxon>
    </lineage>
</organism>
<comment type="caution">
    <text evidence="8">The sequence shown here is derived from an EMBL/GenBank/DDBJ whole genome shotgun (WGS) entry which is preliminary data.</text>
</comment>
<dbReference type="Gene3D" id="1.10.10.10">
    <property type="entry name" value="Winged helix-like DNA-binding domain superfamily/Winged helix DNA-binding domain"/>
    <property type="match status" value="2"/>
</dbReference>
<feature type="domain" description="OmpR/PhoB-type" evidence="7">
    <location>
        <begin position="1"/>
        <end position="97"/>
    </location>
</feature>
<feature type="DNA-binding region" description="OmpR/PhoB-type" evidence="5">
    <location>
        <begin position="1"/>
        <end position="97"/>
    </location>
</feature>
<dbReference type="Gene3D" id="1.25.40.10">
    <property type="entry name" value="Tetratricopeptide repeat domain"/>
    <property type="match status" value="1"/>
</dbReference>
<dbReference type="InterPro" id="IPR001867">
    <property type="entry name" value="OmpR/PhoB-type_DNA-bd"/>
</dbReference>
<comment type="similarity">
    <text evidence="1">Belongs to the AfsR/DnrI/RedD regulatory family.</text>
</comment>
<evidence type="ECO:0000313" key="8">
    <source>
        <dbReference type="EMBL" id="MCM4078892.1"/>
    </source>
</evidence>
<protein>
    <submittedName>
        <fullName evidence="8">AAA family ATPase</fullName>
    </submittedName>
</protein>
<dbReference type="Pfam" id="PF00196">
    <property type="entry name" value="GerE"/>
    <property type="match status" value="1"/>
</dbReference>
<keyword evidence="3 5" id="KW-0238">DNA-binding</keyword>
<dbReference type="PANTHER" id="PTHR35807">
    <property type="entry name" value="TRANSCRIPTIONAL REGULATOR REDD-RELATED"/>
    <property type="match status" value="1"/>
</dbReference>
<dbReference type="EMBL" id="JAMQOL010000017">
    <property type="protein sequence ID" value="MCM4078892.1"/>
    <property type="molecule type" value="Genomic_DNA"/>
</dbReference>
<evidence type="ECO:0000256" key="1">
    <source>
        <dbReference type="ARBA" id="ARBA00005820"/>
    </source>
</evidence>
<reference evidence="8 9" key="1">
    <citation type="submission" date="2022-06" db="EMBL/GenBank/DDBJ databases">
        <title>Actinoplanes abujensis sp. nov., isolated from Nigerian arid soil.</title>
        <authorList>
            <person name="Ding P."/>
        </authorList>
    </citation>
    <scope>NUCLEOTIDE SEQUENCE [LARGE SCALE GENOMIC DNA]</scope>
    <source>
        <strain evidence="9">TRM88002</strain>
    </source>
</reference>
<evidence type="ECO:0000256" key="3">
    <source>
        <dbReference type="ARBA" id="ARBA00023125"/>
    </source>
</evidence>
<dbReference type="SMART" id="SM00421">
    <property type="entry name" value="HTH_LUXR"/>
    <property type="match status" value="1"/>
</dbReference>
<feature type="domain" description="HTH luxR-type" evidence="6">
    <location>
        <begin position="1106"/>
        <end position="1171"/>
    </location>
</feature>
<proteinExistence type="inferred from homology"/>
<evidence type="ECO:0000256" key="2">
    <source>
        <dbReference type="ARBA" id="ARBA00023015"/>
    </source>
</evidence>
<dbReference type="SMART" id="SM00382">
    <property type="entry name" value="AAA"/>
    <property type="match status" value="1"/>
</dbReference>
<gene>
    <name evidence="8" type="ORF">LXN57_15070</name>
</gene>
<dbReference type="InterPro" id="IPR005158">
    <property type="entry name" value="BTAD"/>
</dbReference>
<dbReference type="RefSeq" id="WP_251798784.1">
    <property type="nucleotide sequence ID" value="NZ_JAMQOL010000017.1"/>
</dbReference>
<dbReference type="CDD" id="cd15831">
    <property type="entry name" value="BTAD"/>
    <property type="match status" value="1"/>
</dbReference>
<dbReference type="SUPFAM" id="SSF48452">
    <property type="entry name" value="TPR-like"/>
    <property type="match status" value="1"/>
</dbReference>
<dbReference type="InterPro" id="IPR016032">
    <property type="entry name" value="Sig_transdc_resp-reg_C-effctor"/>
</dbReference>
<dbReference type="InterPro" id="IPR036388">
    <property type="entry name" value="WH-like_DNA-bd_sf"/>
</dbReference>
<evidence type="ECO:0000259" key="7">
    <source>
        <dbReference type="PROSITE" id="PS51755"/>
    </source>
</evidence>
<dbReference type="Pfam" id="PF00486">
    <property type="entry name" value="Trans_reg_C"/>
    <property type="match status" value="1"/>
</dbReference>
<dbReference type="PROSITE" id="PS51755">
    <property type="entry name" value="OMPR_PHOB"/>
    <property type="match status" value="1"/>
</dbReference>
<dbReference type="CDD" id="cd06170">
    <property type="entry name" value="LuxR_C_like"/>
    <property type="match status" value="1"/>
</dbReference>
<dbReference type="InterPro" id="IPR051677">
    <property type="entry name" value="AfsR-DnrI-RedD_regulator"/>
</dbReference>
<dbReference type="SMART" id="SM01043">
    <property type="entry name" value="BTAD"/>
    <property type="match status" value="1"/>
</dbReference>
<keyword evidence="9" id="KW-1185">Reference proteome</keyword>
<dbReference type="PRINTS" id="PR00038">
    <property type="entry name" value="HTHLUXR"/>
</dbReference>
<dbReference type="SUPFAM" id="SSF46894">
    <property type="entry name" value="C-terminal effector domain of the bipartite response regulators"/>
    <property type="match status" value="2"/>
</dbReference>
<dbReference type="InterPro" id="IPR041664">
    <property type="entry name" value="AAA_16"/>
</dbReference>
<keyword evidence="2" id="KW-0805">Transcription regulation</keyword>
<evidence type="ECO:0000259" key="6">
    <source>
        <dbReference type="PROSITE" id="PS50043"/>
    </source>
</evidence>
<evidence type="ECO:0000313" key="9">
    <source>
        <dbReference type="Proteomes" id="UP001523216"/>
    </source>
</evidence>
<name>A0ABT0XYN1_9ACTN</name>